<evidence type="ECO:0000313" key="2">
    <source>
        <dbReference type="EMBL" id="OCH86240.1"/>
    </source>
</evidence>
<dbReference type="InterPro" id="IPR037238">
    <property type="entry name" value="YbiA-like_sf"/>
</dbReference>
<dbReference type="OrthoDB" id="206452at2759"/>
<gene>
    <name evidence="2" type="ORF">OBBRIDRAFT_738356</name>
</gene>
<protein>
    <recommendedName>
        <fullName evidence="1">NADAR domain-containing protein</fullName>
    </recommendedName>
</protein>
<dbReference type="SUPFAM" id="SSF143990">
    <property type="entry name" value="YbiA-like"/>
    <property type="match status" value="1"/>
</dbReference>
<sequence length="179" mass="20586">MPRVKDDYVFFMKTNGRTGWAAQWYRRAPFTVPVTLPAPFGERTFTFPTTEHWMMAQKALLFGDMDVFWCVVGSPPAPKAAKALGRAVRDFDEAVWVRERERIVREGNLHKFRQNERERTALLATGEKIIVEASPRDRIWGIGFKEENAMRNKEQWGLNLLGKALMEVRGILGAEDGEE</sequence>
<dbReference type="AlphaFoldDB" id="A0A8E2AQ08"/>
<evidence type="ECO:0000259" key="1">
    <source>
        <dbReference type="Pfam" id="PF08719"/>
    </source>
</evidence>
<dbReference type="Gene3D" id="1.10.357.40">
    <property type="entry name" value="YbiA-like"/>
    <property type="match status" value="1"/>
</dbReference>
<feature type="domain" description="NADAR" evidence="1">
    <location>
        <begin position="10"/>
        <end position="171"/>
    </location>
</feature>
<evidence type="ECO:0000313" key="3">
    <source>
        <dbReference type="Proteomes" id="UP000250043"/>
    </source>
</evidence>
<dbReference type="Pfam" id="PF08719">
    <property type="entry name" value="NADAR"/>
    <property type="match status" value="1"/>
</dbReference>
<reference evidence="2 3" key="1">
    <citation type="submission" date="2016-07" db="EMBL/GenBank/DDBJ databases">
        <title>Draft genome of the white-rot fungus Obba rivulosa 3A-2.</title>
        <authorList>
            <consortium name="DOE Joint Genome Institute"/>
            <person name="Miettinen O."/>
            <person name="Riley R."/>
            <person name="Acob R."/>
            <person name="Barry K."/>
            <person name="Cullen D."/>
            <person name="De Vries R."/>
            <person name="Hainaut M."/>
            <person name="Hatakka A."/>
            <person name="Henrissat B."/>
            <person name="Hilden K."/>
            <person name="Kuo R."/>
            <person name="Labutti K."/>
            <person name="Lipzen A."/>
            <person name="Makela M.R."/>
            <person name="Sandor L."/>
            <person name="Spatafora J.W."/>
            <person name="Grigoriev I.V."/>
            <person name="Hibbett D.S."/>
        </authorList>
    </citation>
    <scope>NUCLEOTIDE SEQUENCE [LARGE SCALE GENOMIC DNA]</scope>
    <source>
        <strain evidence="2 3">3A-2</strain>
    </source>
</reference>
<dbReference type="Proteomes" id="UP000250043">
    <property type="component" value="Unassembled WGS sequence"/>
</dbReference>
<name>A0A8E2AQ08_9APHY</name>
<keyword evidence="3" id="KW-1185">Reference proteome</keyword>
<dbReference type="NCBIfam" id="TIGR02464">
    <property type="entry name" value="ribofla_fusion"/>
    <property type="match status" value="1"/>
</dbReference>
<accession>A0A8E2AQ08</accession>
<dbReference type="InterPro" id="IPR012816">
    <property type="entry name" value="NADAR"/>
</dbReference>
<organism evidence="2 3">
    <name type="scientific">Obba rivulosa</name>
    <dbReference type="NCBI Taxonomy" id="1052685"/>
    <lineage>
        <taxon>Eukaryota</taxon>
        <taxon>Fungi</taxon>
        <taxon>Dikarya</taxon>
        <taxon>Basidiomycota</taxon>
        <taxon>Agaricomycotina</taxon>
        <taxon>Agaricomycetes</taxon>
        <taxon>Polyporales</taxon>
        <taxon>Gelatoporiaceae</taxon>
        <taxon>Obba</taxon>
    </lineage>
</organism>
<proteinExistence type="predicted"/>
<dbReference type="EMBL" id="KV722537">
    <property type="protein sequence ID" value="OCH86240.1"/>
    <property type="molecule type" value="Genomic_DNA"/>
</dbReference>
<dbReference type="CDD" id="cd15457">
    <property type="entry name" value="NADAR"/>
    <property type="match status" value="1"/>
</dbReference>